<comment type="subcellular location">
    <subcellularLocation>
        <location evidence="1">Cell membrane</location>
        <topology evidence="1">Multi-pass membrane protein</topology>
    </subcellularLocation>
</comment>
<feature type="transmembrane region" description="Helical" evidence="8">
    <location>
        <begin position="255"/>
        <end position="275"/>
    </location>
</feature>
<gene>
    <name evidence="9" type="ORF">BET03_01980</name>
</gene>
<protein>
    <submittedName>
        <fullName evidence="9">AI-2E family transporter</fullName>
    </submittedName>
</protein>
<feature type="transmembrane region" description="Helical" evidence="8">
    <location>
        <begin position="196"/>
        <end position="213"/>
    </location>
</feature>
<feature type="transmembrane region" description="Helical" evidence="8">
    <location>
        <begin position="41"/>
        <end position="62"/>
    </location>
</feature>
<keyword evidence="5 8" id="KW-0812">Transmembrane</keyword>
<feature type="transmembrane region" description="Helical" evidence="8">
    <location>
        <begin position="134"/>
        <end position="155"/>
    </location>
</feature>
<dbReference type="GO" id="GO:0005886">
    <property type="term" value="C:plasma membrane"/>
    <property type="evidence" value="ECO:0007669"/>
    <property type="project" value="UniProtKB-SubCell"/>
</dbReference>
<keyword evidence="7 8" id="KW-0472">Membrane</keyword>
<dbReference type="PANTHER" id="PTHR21716">
    <property type="entry name" value="TRANSMEMBRANE PROTEIN"/>
    <property type="match status" value="1"/>
</dbReference>
<reference evidence="9 10" key="1">
    <citation type="submission" date="2016-08" db="EMBL/GenBank/DDBJ databases">
        <title>Novel Firmicutes and Novel Genomes.</title>
        <authorList>
            <person name="Poppleton D.I."/>
            <person name="Gribaldo S."/>
        </authorList>
    </citation>
    <scope>NUCLEOTIDE SEQUENCE [LARGE SCALE GENOMIC DNA]</scope>
    <source>
        <strain evidence="9 10">CTT3</strain>
    </source>
</reference>
<evidence type="ECO:0000256" key="6">
    <source>
        <dbReference type="ARBA" id="ARBA00022989"/>
    </source>
</evidence>
<accession>A0A419TBD5</accession>
<evidence type="ECO:0000256" key="3">
    <source>
        <dbReference type="ARBA" id="ARBA00022448"/>
    </source>
</evidence>
<keyword evidence="4" id="KW-1003">Cell membrane</keyword>
<evidence type="ECO:0000256" key="8">
    <source>
        <dbReference type="SAM" id="Phobius"/>
    </source>
</evidence>
<evidence type="ECO:0000256" key="4">
    <source>
        <dbReference type="ARBA" id="ARBA00022475"/>
    </source>
</evidence>
<evidence type="ECO:0000256" key="5">
    <source>
        <dbReference type="ARBA" id="ARBA00022692"/>
    </source>
</evidence>
<comment type="similarity">
    <text evidence="2">Belongs to the autoinducer-2 exporter (AI-2E) (TC 2.A.86) family.</text>
</comment>
<dbReference type="InterPro" id="IPR002549">
    <property type="entry name" value="AI-2E-like"/>
</dbReference>
<evidence type="ECO:0000313" key="9">
    <source>
        <dbReference type="EMBL" id="RKD34780.1"/>
    </source>
</evidence>
<evidence type="ECO:0000256" key="1">
    <source>
        <dbReference type="ARBA" id="ARBA00004651"/>
    </source>
</evidence>
<feature type="transmembrane region" description="Helical" evidence="8">
    <location>
        <begin position="287"/>
        <end position="315"/>
    </location>
</feature>
<name>A0A419TBD5_9FIRM</name>
<dbReference type="GO" id="GO:0055085">
    <property type="term" value="P:transmembrane transport"/>
    <property type="evidence" value="ECO:0007669"/>
    <property type="project" value="TreeGrafter"/>
</dbReference>
<dbReference type="Pfam" id="PF01594">
    <property type="entry name" value="AI-2E_transport"/>
    <property type="match status" value="1"/>
</dbReference>
<keyword evidence="10" id="KW-1185">Reference proteome</keyword>
<dbReference type="Proteomes" id="UP000284177">
    <property type="component" value="Unassembled WGS sequence"/>
</dbReference>
<keyword evidence="6 8" id="KW-1133">Transmembrane helix</keyword>
<dbReference type="EMBL" id="MCIB01000001">
    <property type="protein sequence ID" value="RKD34780.1"/>
    <property type="molecule type" value="Genomic_DNA"/>
</dbReference>
<feature type="transmembrane region" description="Helical" evidence="8">
    <location>
        <begin position="12"/>
        <end position="29"/>
    </location>
</feature>
<evidence type="ECO:0000256" key="2">
    <source>
        <dbReference type="ARBA" id="ARBA00009773"/>
    </source>
</evidence>
<feature type="transmembrane region" description="Helical" evidence="8">
    <location>
        <begin position="219"/>
        <end position="248"/>
    </location>
</feature>
<dbReference type="PANTHER" id="PTHR21716:SF53">
    <property type="entry name" value="PERMEASE PERM-RELATED"/>
    <property type="match status" value="1"/>
</dbReference>
<comment type="caution">
    <text evidence="9">The sequence shown here is derived from an EMBL/GenBank/DDBJ whole genome shotgun (WGS) entry which is preliminary data.</text>
</comment>
<keyword evidence="3" id="KW-0813">Transport</keyword>
<proteinExistence type="inferred from homology"/>
<sequence length="329" mass="36838">MYKKSAGLLQLLYPFIFAIIFAYLLNPLVNRLENKGISRVFGILIVYVLLIGIVLVISFSIFPKIANEFKKLVEVLPTYFNQLYDFFNNMYIRYSENIENLPPEFQAVKNIVRENLNTIQNTVLNSIRNLTNTIINMFSRILSFIIIPILTFYFLKDKDVFKKKLFLILPKPYRTDVVKVTREIDSVLGKFIRGQLIVAAFVGISTTIGLLILKVDFALIIGLIAGIANVIPYFGPIIGAIPAIIFAFLDKPSKVLWVIILFTVIQQIESGIISPKVVGKSVGLHPVIVILSLLIGGSFFGVLGMLLAVPVAVIIKISSAFIVEKLVKL</sequence>
<evidence type="ECO:0000313" key="10">
    <source>
        <dbReference type="Proteomes" id="UP000284177"/>
    </source>
</evidence>
<evidence type="ECO:0000256" key="7">
    <source>
        <dbReference type="ARBA" id="ARBA00023136"/>
    </source>
</evidence>
<dbReference type="AlphaFoldDB" id="A0A419TBD5"/>
<organism evidence="9 10">
    <name type="scientific">Thermohalobacter berrensis</name>
    <dbReference type="NCBI Taxonomy" id="99594"/>
    <lineage>
        <taxon>Bacteria</taxon>
        <taxon>Bacillati</taxon>
        <taxon>Bacillota</taxon>
        <taxon>Tissierellia</taxon>
        <taxon>Tissierellales</taxon>
        <taxon>Thermohalobacteraceae</taxon>
        <taxon>Thermohalobacter</taxon>
    </lineage>
</organism>